<dbReference type="AlphaFoldDB" id="A0A8X6QI33"/>
<dbReference type="OrthoDB" id="5919023at2759"/>
<feature type="region of interest" description="Disordered" evidence="1">
    <location>
        <begin position="71"/>
        <end position="110"/>
    </location>
</feature>
<proteinExistence type="predicted"/>
<organism evidence="2 3">
    <name type="scientific">Nephila pilipes</name>
    <name type="common">Giant wood spider</name>
    <name type="synonym">Nephila maculata</name>
    <dbReference type="NCBI Taxonomy" id="299642"/>
    <lineage>
        <taxon>Eukaryota</taxon>
        <taxon>Metazoa</taxon>
        <taxon>Ecdysozoa</taxon>
        <taxon>Arthropoda</taxon>
        <taxon>Chelicerata</taxon>
        <taxon>Arachnida</taxon>
        <taxon>Araneae</taxon>
        <taxon>Araneomorphae</taxon>
        <taxon>Entelegynae</taxon>
        <taxon>Araneoidea</taxon>
        <taxon>Nephilidae</taxon>
        <taxon>Nephila</taxon>
    </lineage>
</organism>
<accession>A0A8X6QI33</accession>
<evidence type="ECO:0000256" key="1">
    <source>
        <dbReference type="SAM" id="MobiDB-lite"/>
    </source>
</evidence>
<name>A0A8X6QI33_NEPPI</name>
<evidence type="ECO:0000313" key="2">
    <source>
        <dbReference type="EMBL" id="GFU15604.1"/>
    </source>
</evidence>
<gene>
    <name evidence="2" type="ORF">NPIL_2451</name>
</gene>
<dbReference type="EMBL" id="BMAW01079525">
    <property type="protein sequence ID" value="GFU15604.1"/>
    <property type="molecule type" value="Genomic_DNA"/>
</dbReference>
<sequence length="155" mass="17484">MYIERLSLYKVDVVEKLWYLKDSKSVKALNSPLEFLARLCDLLGLDPDSGRSFLQCGLTRIISVLGRIPRDHASSESAPQRPSSRPSSLRESPRAKTAYFHPAGTYQSKNRVPVRTVHKQGFGDTARRTGPPEPILIPKLRIEFADFPYLHCSSD</sequence>
<feature type="compositionally biased region" description="Low complexity" evidence="1">
    <location>
        <begin position="75"/>
        <end position="90"/>
    </location>
</feature>
<evidence type="ECO:0000313" key="3">
    <source>
        <dbReference type="Proteomes" id="UP000887013"/>
    </source>
</evidence>
<protein>
    <submittedName>
        <fullName evidence="2">Uncharacterized protein</fullName>
    </submittedName>
</protein>
<dbReference type="Proteomes" id="UP000887013">
    <property type="component" value="Unassembled WGS sequence"/>
</dbReference>
<comment type="caution">
    <text evidence="2">The sequence shown here is derived from an EMBL/GenBank/DDBJ whole genome shotgun (WGS) entry which is preliminary data.</text>
</comment>
<reference evidence="2" key="1">
    <citation type="submission" date="2020-08" db="EMBL/GenBank/DDBJ databases">
        <title>Multicomponent nature underlies the extraordinary mechanical properties of spider dragline silk.</title>
        <authorList>
            <person name="Kono N."/>
            <person name="Nakamura H."/>
            <person name="Mori M."/>
            <person name="Yoshida Y."/>
            <person name="Ohtoshi R."/>
            <person name="Malay A.D."/>
            <person name="Moran D.A.P."/>
            <person name="Tomita M."/>
            <person name="Numata K."/>
            <person name="Arakawa K."/>
        </authorList>
    </citation>
    <scope>NUCLEOTIDE SEQUENCE</scope>
</reference>
<keyword evidence="3" id="KW-1185">Reference proteome</keyword>